<evidence type="ECO:0000256" key="9">
    <source>
        <dbReference type="ARBA" id="ARBA00023211"/>
    </source>
</evidence>
<dbReference type="InterPro" id="IPR008209">
    <property type="entry name" value="PEP_carboxykinase_GTP"/>
</dbReference>
<feature type="active site" evidence="11">
    <location>
        <position position="291"/>
    </location>
</feature>
<dbReference type="AlphaFoldDB" id="A0A1H1VRG0"/>
<feature type="region of interest" description="Disordered" evidence="12">
    <location>
        <begin position="382"/>
        <end position="406"/>
    </location>
</feature>
<dbReference type="GO" id="GO:0006094">
    <property type="term" value="P:gluconeogenesis"/>
    <property type="evidence" value="ECO:0007669"/>
    <property type="project" value="UniProtKB-UniRule"/>
</dbReference>
<comment type="subcellular location">
    <subcellularLocation>
        <location evidence="11">Cytoplasm</location>
    </subcellularLocation>
</comment>
<dbReference type="GO" id="GO:0016301">
    <property type="term" value="F:kinase activity"/>
    <property type="evidence" value="ECO:0007669"/>
    <property type="project" value="UniProtKB-KW"/>
</dbReference>
<feature type="binding site" evidence="11">
    <location>
        <position position="99"/>
    </location>
    <ligand>
        <name>substrate</name>
    </ligand>
</feature>
<dbReference type="HAMAP" id="MF_00452">
    <property type="entry name" value="PEPCK_GTP"/>
    <property type="match status" value="1"/>
</dbReference>
<evidence type="ECO:0000256" key="4">
    <source>
        <dbReference type="ARBA" id="ARBA00022432"/>
    </source>
</evidence>
<dbReference type="EMBL" id="LT629776">
    <property type="protein sequence ID" value="SDS87070.1"/>
    <property type="molecule type" value="Genomic_DNA"/>
</dbReference>
<comment type="cofactor">
    <cofactor evidence="11">
        <name>Mn(2+)</name>
        <dbReference type="ChEBI" id="CHEBI:29035"/>
    </cofactor>
    <text evidence="11">Binds 1 Mn(2+) ion per subunit.</text>
</comment>
<evidence type="ECO:0000256" key="3">
    <source>
        <dbReference type="ARBA" id="ARBA00011245"/>
    </source>
</evidence>
<feature type="binding site" evidence="11">
    <location>
        <begin position="535"/>
        <end position="538"/>
    </location>
    <ligand>
        <name>GTP</name>
        <dbReference type="ChEBI" id="CHEBI:37565"/>
    </ligand>
</feature>
<dbReference type="CDD" id="cd00819">
    <property type="entry name" value="PEPCK_GTP"/>
    <property type="match status" value="1"/>
</dbReference>
<evidence type="ECO:0000256" key="1">
    <source>
        <dbReference type="ARBA" id="ARBA00004742"/>
    </source>
</evidence>
<evidence type="ECO:0000256" key="2">
    <source>
        <dbReference type="ARBA" id="ARBA00005796"/>
    </source>
</evidence>
<feature type="region of interest" description="Disordered" evidence="12">
    <location>
        <begin position="1"/>
        <end position="25"/>
    </location>
</feature>
<protein>
    <recommendedName>
        <fullName evidence="11">Phosphoenolpyruvate carboxykinase [GTP]</fullName>
        <shortName evidence="11">PEP carboxykinase</shortName>
        <shortName evidence="11">PEPCK</shortName>
        <ecNumber evidence="11">4.1.1.32</ecNumber>
    </recommendedName>
    <alternativeName>
        <fullName evidence="11">GTP-dependent phosphoenolpyruvate carboxykinase</fullName>
        <shortName evidence="11">GTP-PEPCK</shortName>
    </alternativeName>
</protein>
<evidence type="ECO:0000256" key="10">
    <source>
        <dbReference type="ARBA" id="ARBA00023239"/>
    </source>
</evidence>
<dbReference type="Proteomes" id="UP000185663">
    <property type="component" value="Chromosome I"/>
</dbReference>
<dbReference type="InterPro" id="IPR018091">
    <property type="entry name" value="PEP_carboxykin_GTP_CS"/>
</dbReference>
<keyword evidence="16" id="KW-1185">Reference proteome</keyword>
<dbReference type="STRING" id="545619.SAMN04489860_2581"/>
<dbReference type="SUPFAM" id="SSF53795">
    <property type="entry name" value="PEP carboxykinase-like"/>
    <property type="match status" value="1"/>
</dbReference>
<keyword evidence="15" id="KW-0418">Kinase</keyword>
<keyword evidence="10 11" id="KW-0456">Lyase</keyword>
<dbReference type="Gene3D" id="2.170.8.10">
    <property type="entry name" value="Phosphoenolpyruvate Carboxykinase, domain 2"/>
    <property type="match status" value="1"/>
</dbReference>
<keyword evidence="15" id="KW-0808">Transferase</keyword>
<dbReference type="InterPro" id="IPR008210">
    <property type="entry name" value="PEP_carboxykinase_N"/>
</dbReference>
<evidence type="ECO:0000256" key="7">
    <source>
        <dbReference type="ARBA" id="ARBA00022793"/>
    </source>
</evidence>
<dbReference type="EC" id="4.1.1.32" evidence="11"/>
<evidence type="ECO:0000259" key="14">
    <source>
        <dbReference type="Pfam" id="PF17297"/>
    </source>
</evidence>
<dbReference type="PIRSF" id="PIRSF001348">
    <property type="entry name" value="PEP_carboxykinase_GTP"/>
    <property type="match status" value="1"/>
</dbReference>
<feature type="binding site" evidence="11">
    <location>
        <begin position="407"/>
        <end position="409"/>
    </location>
    <ligand>
        <name>substrate</name>
    </ligand>
</feature>
<dbReference type="UniPathway" id="UPA00138"/>
<evidence type="ECO:0000313" key="15">
    <source>
        <dbReference type="EMBL" id="SDS87070.1"/>
    </source>
</evidence>
<evidence type="ECO:0000259" key="13">
    <source>
        <dbReference type="Pfam" id="PF00821"/>
    </source>
</evidence>
<comment type="function">
    <text evidence="11">Catalyzes the conversion of oxaloacetate (OAA) to phosphoenolpyruvate (PEP), the rate-limiting step in the metabolic pathway that produces glucose from lactate and other precursors derived from the citric acid cycle.</text>
</comment>
<feature type="domain" description="Phosphoenolpyruvate carboxykinase GTP-utilising N-terminal" evidence="14">
    <location>
        <begin position="40"/>
        <end position="259"/>
    </location>
</feature>
<evidence type="ECO:0000256" key="8">
    <source>
        <dbReference type="ARBA" id="ARBA00023134"/>
    </source>
</evidence>
<comment type="catalytic activity">
    <reaction evidence="11">
        <text>oxaloacetate + GTP = phosphoenolpyruvate + GDP + CO2</text>
        <dbReference type="Rhea" id="RHEA:10388"/>
        <dbReference type="ChEBI" id="CHEBI:16452"/>
        <dbReference type="ChEBI" id="CHEBI:16526"/>
        <dbReference type="ChEBI" id="CHEBI:37565"/>
        <dbReference type="ChEBI" id="CHEBI:58189"/>
        <dbReference type="ChEBI" id="CHEBI:58702"/>
        <dbReference type="EC" id="4.1.1.32"/>
    </reaction>
</comment>
<dbReference type="InterPro" id="IPR035077">
    <property type="entry name" value="PEP_carboxykinase_GTP_C"/>
</dbReference>
<feature type="binding site" evidence="11">
    <location>
        <position position="267"/>
    </location>
    <ligand>
        <name>Mn(2+)</name>
        <dbReference type="ChEBI" id="CHEBI:29035"/>
    </ligand>
</feature>
<dbReference type="InterPro" id="IPR013035">
    <property type="entry name" value="PEP_carboxykinase_C"/>
</dbReference>
<feature type="binding site" evidence="11">
    <location>
        <position position="314"/>
    </location>
    <ligand>
        <name>Mn(2+)</name>
        <dbReference type="ChEBI" id="CHEBI:29035"/>
    </ligand>
</feature>
<keyword evidence="8 11" id="KW-0342">GTP-binding</keyword>
<reference evidence="16" key="1">
    <citation type="submission" date="2016-10" db="EMBL/GenBank/DDBJ databases">
        <authorList>
            <person name="Varghese N."/>
            <person name="Submissions S."/>
        </authorList>
    </citation>
    <scope>NUCLEOTIDE SEQUENCE [LARGE SCALE GENOMIC DNA]</scope>
    <source>
        <strain evidence="16">DSM 22126</strain>
    </source>
</reference>
<comment type="similarity">
    <text evidence="2 11">Belongs to the phosphoenolpyruvate carboxykinase [GTP] family.</text>
</comment>
<dbReference type="Gene3D" id="3.40.449.10">
    <property type="entry name" value="Phosphoenolpyruvate Carboxykinase, domain 1"/>
    <property type="match status" value="1"/>
</dbReference>
<dbReference type="GO" id="GO:0005829">
    <property type="term" value="C:cytosol"/>
    <property type="evidence" value="ECO:0007669"/>
    <property type="project" value="TreeGrafter"/>
</dbReference>
<feature type="binding site" evidence="11">
    <location>
        <position position="409"/>
    </location>
    <ligand>
        <name>GTP</name>
        <dbReference type="ChEBI" id="CHEBI:37565"/>
    </ligand>
</feature>
<dbReference type="GO" id="GO:0004613">
    <property type="term" value="F:phosphoenolpyruvate carboxykinase (GTP) activity"/>
    <property type="evidence" value="ECO:0007669"/>
    <property type="project" value="UniProtKB-UniRule"/>
</dbReference>
<dbReference type="GO" id="GO:0071333">
    <property type="term" value="P:cellular response to glucose stimulus"/>
    <property type="evidence" value="ECO:0007669"/>
    <property type="project" value="TreeGrafter"/>
</dbReference>
<accession>A0A1H1VRG0</accession>
<dbReference type="RefSeq" id="WP_083372745.1">
    <property type="nucleotide sequence ID" value="NZ_LT629776.1"/>
</dbReference>
<evidence type="ECO:0000256" key="11">
    <source>
        <dbReference type="HAMAP-Rule" id="MF_00452"/>
    </source>
</evidence>
<dbReference type="Gene3D" id="3.90.228.20">
    <property type="match status" value="1"/>
</dbReference>
<keyword evidence="4 11" id="KW-0312">Gluconeogenesis</keyword>
<dbReference type="OrthoDB" id="9758871at2"/>
<keyword evidence="5 11" id="KW-0479">Metal-binding</keyword>
<feature type="binding site" evidence="11">
    <location>
        <begin position="238"/>
        <end position="240"/>
    </location>
    <ligand>
        <name>substrate</name>
    </ligand>
</feature>
<evidence type="ECO:0000256" key="5">
    <source>
        <dbReference type="ARBA" id="ARBA00022723"/>
    </source>
</evidence>
<feature type="domain" description="Phosphoenolpyruvate carboxykinase C-terminal P-loop" evidence="13">
    <location>
        <begin position="263"/>
        <end position="629"/>
    </location>
</feature>
<keyword evidence="6 11" id="KW-0547">Nucleotide-binding</keyword>
<dbReference type="InterPro" id="IPR035078">
    <property type="entry name" value="PEP_carboxykinase_GTP_N"/>
</dbReference>
<feature type="binding site" evidence="11">
    <location>
        <position position="440"/>
    </location>
    <ligand>
        <name>GTP</name>
        <dbReference type="ChEBI" id="CHEBI:37565"/>
    </ligand>
</feature>
<keyword evidence="11" id="KW-0963">Cytoplasm</keyword>
<dbReference type="GO" id="GO:0005525">
    <property type="term" value="F:GTP binding"/>
    <property type="evidence" value="ECO:0007669"/>
    <property type="project" value="UniProtKB-UniRule"/>
</dbReference>
<organism evidence="15 16">
    <name type="scientific">Paraoerskovia marina</name>
    <dbReference type="NCBI Taxonomy" id="545619"/>
    <lineage>
        <taxon>Bacteria</taxon>
        <taxon>Bacillati</taxon>
        <taxon>Actinomycetota</taxon>
        <taxon>Actinomycetes</taxon>
        <taxon>Micrococcales</taxon>
        <taxon>Cellulomonadaceae</taxon>
        <taxon>Paraoerskovia</taxon>
    </lineage>
</organism>
<dbReference type="Pfam" id="PF17297">
    <property type="entry name" value="PEPCK_N"/>
    <property type="match status" value="1"/>
</dbReference>
<evidence type="ECO:0000256" key="12">
    <source>
        <dbReference type="SAM" id="MobiDB-lite"/>
    </source>
</evidence>
<sequence>MSMTANPRRTRSVTLTEEAPTATAGSAFRRSTGLADAIAWVDSIAALAKPDRVVWCNGSAEEREQLSAELVEAGTFIPLDPELRPGSFLARSDPSDVARVESRTFICSEDEKDAGPTNNWREPDVMRAELRGVFDGAMRGRTMYVVPFSMGPVGGPISQVGIEVTDSPYVVVSMGIMTRMGREVLGLIEDGARWVPAVHSVGAPLEEGQDDVAWPCNDLKYIVHFPESREIWSYGSGYGGNALLGKKCFALRIASAMARDEGWLAEHMLVIRATSPEGNTYHLTAAFPSACGKTNLAMLQPTIPGWKVETIGDDIAWLRPGPDGRLRAINPEAGFFGVAPGTGIDTNPTAVGTFDRDTIFTNVALTDDGDVWWEGLTPEAPEHLTDWKGESWTPADGESGRPAAHPNSRFTVAAAQCPSIADTWDDPAGVPIDAIIFGGRRATNVPLVTQAFDWSHGVFMGATISSERTAAAEGTLGELRRDPFAMLPFCGYNMADHWSHWLRVGASLDADKRPKIFNVNWFRRGDDGSFLWPGFGENSRVVEWIARQVDRARGDRTDVGAVTSPVGLVPAPGALNVDGLDLTEEALDALFDVPAEQWLAEADLTEEFFDLFGDRTPAALQDQLVRLRARLRR</sequence>
<comment type="subunit">
    <text evidence="3 11">Monomer.</text>
</comment>
<dbReference type="FunFam" id="3.40.449.10:FF:000005">
    <property type="entry name" value="Phosphoenolpyruvate carboxykinase [GTP]"/>
    <property type="match status" value="1"/>
</dbReference>
<name>A0A1H1VRG0_9CELL</name>
<dbReference type="Pfam" id="PF00821">
    <property type="entry name" value="PEPCK_GTP"/>
    <property type="match status" value="1"/>
</dbReference>
<dbReference type="NCBIfam" id="NF003253">
    <property type="entry name" value="PRK04210.1"/>
    <property type="match status" value="1"/>
</dbReference>
<keyword evidence="7 11" id="KW-0210">Decarboxylase</keyword>
<dbReference type="GO" id="GO:0030145">
    <property type="term" value="F:manganese ion binding"/>
    <property type="evidence" value="ECO:0007669"/>
    <property type="project" value="UniProtKB-UniRule"/>
</dbReference>
<dbReference type="GO" id="GO:0046327">
    <property type="term" value="P:glycerol biosynthetic process from pyruvate"/>
    <property type="evidence" value="ECO:0007669"/>
    <property type="project" value="TreeGrafter"/>
</dbReference>
<keyword evidence="9 11" id="KW-0464">Manganese</keyword>
<dbReference type="PROSITE" id="PS00505">
    <property type="entry name" value="PEPCK_GTP"/>
    <property type="match status" value="1"/>
</dbReference>
<dbReference type="PANTHER" id="PTHR11561">
    <property type="entry name" value="PHOSPHOENOLPYRUVATE CARBOXYKINASE"/>
    <property type="match status" value="1"/>
</dbReference>
<proteinExistence type="inferred from homology"/>
<dbReference type="PANTHER" id="PTHR11561:SF0">
    <property type="entry name" value="PHOSPHOENOLPYRUVATE CARBOXYKINASE [GTP]-RELATED"/>
    <property type="match status" value="1"/>
</dbReference>
<comment type="pathway">
    <text evidence="1 11">Carbohydrate biosynthesis; gluconeogenesis.</text>
</comment>
<evidence type="ECO:0000256" key="6">
    <source>
        <dbReference type="ARBA" id="ARBA00022741"/>
    </source>
</evidence>
<dbReference type="SUPFAM" id="SSF68923">
    <property type="entry name" value="PEP carboxykinase N-terminal domain"/>
    <property type="match status" value="1"/>
</dbReference>
<feature type="compositionally biased region" description="Polar residues" evidence="12">
    <location>
        <begin position="1"/>
        <end position="15"/>
    </location>
</feature>
<dbReference type="GO" id="GO:0033993">
    <property type="term" value="P:response to lipid"/>
    <property type="evidence" value="ECO:0007669"/>
    <property type="project" value="TreeGrafter"/>
</dbReference>
<feature type="binding site" evidence="11">
    <location>
        <begin position="290"/>
        <end position="295"/>
    </location>
    <ligand>
        <name>GTP</name>
        <dbReference type="ChEBI" id="CHEBI:37565"/>
    </ligand>
</feature>
<dbReference type="GO" id="GO:0006107">
    <property type="term" value="P:oxaloacetate metabolic process"/>
    <property type="evidence" value="ECO:0007669"/>
    <property type="project" value="TreeGrafter"/>
</dbReference>
<feature type="binding site" evidence="11">
    <location>
        <position position="289"/>
    </location>
    <ligand>
        <name>substrate</name>
    </ligand>
</feature>
<feature type="binding site" evidence="11">
    <location>
        <position position="247"/>
    </location>
    <ligand>
        <name>Mn(2+)</name>
        <dbReference type="ChEBI" id="CHEBI:29035"/>
    </ligand>
</feature>
<dbReference type="GO" id="GO:0019543">
    <property type="term" value="P:propionate catabolic process"/>
    <property type="evidence" value="ECO:0007669"/>
    <property type="project" value="TreeGrafter"/>
</dbReference>
<dbReference type="GO" id="GO:0042594">
    <property type="term" value="P:response to starvation"/>
    <property type="evidence" value="ECO:0007669"/>
    <property type="project" value="TreeGrafter"/>
</dbReference>
<gene>
    <name evidence="11" type="primary">pckG</name>
    <name evidence="15" type="ORF">SAMN04489860_2581</name>
</gene>
<dbReference type="eggNOG" id="COG1274">
    <property type="taxonomic scope" value="Bacteria"/>
</dbReference>
<evidence type="ECO:0000313" key="16">
    <source>
        <dbReference type="Proteomes" id="UP000185663"/>
    </source>
</evidence>
<keyword evidence="15" id="KW-0670">Pyruvate</keyword>